<evidence type="ECO:0000313" key="2">
    <source>
        <dbReference type="EMBL" id="MWB98144.1"/>
    </source>
</evidence>
<dbReference type="Proteomes" id="UP000438182">
    <property type="component" value="Unassembled WGS sequence"/>
</dbReference>
<dbReference type="InterPro" id="IPR010718">
    <property type="entry name" value="DUF1294"/>
</dbReference>
<comment type="caution">
    <text evidence="2">The sequence shown here is derived from an EMBL/GenBank/DDBJ whole genome shotgun (WGS) entry which is preliminary data.</text>
</comment>
<organism evidence="2 3">
    <name type="scientific">Agromyces seonyuensis</name>
    <dbReference type="NCBI Taxonomy" id="2662446"/>
    <lineage>
        <taxon>Bacteria</taxon>
        <taxon>Bacillati</taxon>
        <taxon>Actinomycetota</taxon>
        <taxon>Actinomycetes</taxon>
        <taxon>Micrococcales</taxon>
        <taxon>Microbacteriaceae</taxon>
        <taxon>Agromyces</taxon>
    </lineage>
</organism>
<proteinExistence type="predicted"/>
<feature type="transmembrane region" description="Helical" evidence="1">
    <location>
        <begin position="20"/>
        <end position="39"/>
    </location>
</feature>
<protein>
    <submittedName>
        <fullName evidence="2">DUF1294 domain-containing protein</fullName>
    </submittedName>
</protein>
<keyword evidence="1" id="KW-0812">Transmembrane</keyword>
<keyword evidence="1" id="KW-1133">Transmembrane helix</keyword>
<keyword evidence="3" id="KW-1185">Reference proteome</keyword>
<accession>A0A6I4P4D5</accession>
<reference evidence="2 3" key="1">
    <citation type="submission" date="2019-12" db="EMBL/GenBank/DDBJ databases">
        <authorList>
            <person name="Kim Y.S."/>
        </authorList>
    </citation>
    <scope>NUCLEOTIDE SEQUENCE [LARGE SCALE GENOMIC DNA]</scope>
    <source>
        <strain evidence="2 3">MMS17-SY077</strain>
    </source>
</reference>
<evidence type="ECO:0000313" key="3">
    <source>
        <dbReference type="Proteomes" id="UP000438182"/>
    </source>
</evidence>
<keyword evidence="1" id="KW-0472">Membrane</keyword>
<gene>
    <name evidence="2" type="ORF">GB864_06230</name>
</gene>
<feature type="transmembrane region" description="Helical" evidence="1">
    <location>
        <begin position="45"/>
        <end position="63"/>
    </location>
</feature>
<feature type="transmembrane region" description="Helical" evidence="1">
    <location>
        <begin position="108"/>
        <end position="128"/>
    </location>
</feature>
<dbReference type="EMBL" id="WSTA01000020">
    <property type="protein sequence ID" value="MWB98144.1"/>
    <property type="molecule type" value="Genomic_DNA"/>
</dbReference>
<evidence type="ECO:0000256" key="1">
    <source>
        <dbReference type="SAM" id="Phobius"/>
    </source>
</evidence>
<name>A0A6I4P4D5_9MICO</name>
<dbReference type="RefSeq" id="WP_160423484.1">
    <property type="nucleotide sequence ID" value="NZ_WSTA01000020.1"/>
</dbReference>
<dbReference type="AlphaFoldDB" id="A0A6I4P4D5"/>
<dbReference type="Pfam" id="PF06961">
    <property type="entry name" value="DUF1294"/>
    <property type="match status" value="1"/>
</dbReference>
<sequence>MPAPVRAVPKRRARSRRVDAAPLVGLAVFAVALAAGILAFGVPGWVAAVMAALSILAFAVYWFDKRAAIAGRRRVPEVRLHVLGVLGGWPGAILAQQLFRHKTRKAEFVAVFRLTVVLNLLVVVAIALPQVREWFGDLVAAAAGF</sequence>